<protein>
    <submittedName>
        <fullName evidence="1">Uncharacterized protein</fullName>
    </submittedName>
</protein>
<dbReference type="EMBL" id="BONI01000106">
    <property type="protein sequence ID" value="GIG10922.1"/>
    <property type="molecule type" value="Genomic_DNA"/>
</dbReference>
<proteinExistence type="predicted"/>
<sequence>MAEPRYVQHLPDLIMPEEYADHPDGRLVRLRISVCPDGVDIVGDAFRPEALERLLAAISEGPIDQMLCG</sequence>
<dbReference type="Proteomes" id="UP000630887">
    <property type="component" value="Unassembled WGS sequence"/>
</dbReference>
<accession>A0A8J3PBI0</accession>
<gene>
    <name evidence="1" type="ORF">Cco03nite_76220</name>
</gene>
<name>A0A8J3PBI0_9ACTN</name>
<dbReference type="InterPro" id="IPR045488">
    <property type="entry name" value="fvmRadSAM-pep"/>
</dbReference>
<dbReference type="RefSeq" id="WP_275412106.1">
    <property type="nucleotide sequence ID" value="NZ_BAAALC010000052.1"/>
</dbReference>
<dbReference type="AlphaFoldDB" id="A0A8J3PBI0"/>
<dbReference type="Pfam" id="PF20007">
    <property type="entry name" value="fvmRadSAM-pep"/>
    <property type="match status" value="1"/>
</dbReference>
<reference evidence="1 2" key="1">
    <citation type="submission" date="2021-01" db="EMBL/GenBank/DDBJ databases">
        <title>Whole genome shotgun sequence of Catellatospora coxensis NBRC 107359.</title>
        <authorList>
            <person name="Komaki H."/>
            <person name="Tamura T."/>
        </authorList>
    </citation>
    <scope>NUCLEOTIDE SEQUENCE [LARGE SCALE GENOMIC DNA]</scope>
    <source>
        <strain evidence="1 2">NBRC 107359</strain>
    </source>
</reference>
<organism evidence="1 2">
    <name type="scientific">Catellatospora coxensis</name>
    <dbReference type="NCBI Taxonomy" id="310354"/>
    <lineage>
        <taxon>Bacteria</taxon>
        <taxon>Bacillati</taxon>
        <taxon>Actinomycetota</taxon>
        <taxon>Actinomycetes</taxon>
        <taxon>Micromonosporales</taxon>
        <taxon>Micromonosporaceae</taxon>
        <taxon>Catellatospora</taxon>
    </lineage>
</organism>
<keyword evidence="2" id="KW-1185">Reference proteome</keyword>
<comment type="caution">
    <text evidence="1">The sequence shown here is derived from an EMBL/GenBank/DDBJ whole genome shotgun (WGS) entry which is preliminary data.</text>
</comment>
<evidence type="ECO:0000313" key="1">
    <source>
        <dbReference type="EMBL" id="GIG10922.1"/>
    </source>
</evidence>
<evidence type="ECO:0000313" key="2">
    <source>
        <dbReference type="Proteomes" id="UP000630887"/>
    </source>
</evidence>